<evidence type="ECO:0000313" key="2">
    <source>
        <dbReference type="EMBL" id="KAF4304535.1"/>
    </source>
</evidence>
<sequence>MDRRFTSSAGRRELNSTGRKDGGGGGGARAGRQASLRETGTVRSWSRAWSEEERRAWSSVQHVIPNGEARLCKRAAKSDHMQICAPACVQVAGIRARSAPAWPPTCSSSSSSSARDPAGAGCCSRPGLSVHPAAVNTTVSPPSASLRPARFTTSWPPSLAQEAAHQCRRMQRSGEFDRRFSL</sequence>
<feature type="compositionally biased region" description="Basic and acidic residues" evidence="1">
    <location>
        <begin position="1"/>
        <end position="22"/>
    </location>
</feature>
<keyword evidence="3" id="KW-1185">Reference proteome</keyword>
<dbReference type="AlphaFoldDB" id="A0A8H4IN17"/>
<accession>A0A8H4IN17</accession>
<dbReference type="EMBL" id="WWBZ02000051">
    <property type="protein sequence ID" value="KAF4304535.1"/>
    <property type="molecule type" value="Genomic_DNA"/>
</dbReference>
<evidence type="ECO:0000313" key="3">
    <source>
        <dbReference type="Proteomes" id="UP000572817"/>
    </source>
</evidence>
<protein>
    <submittedName>
        <fullName evidence="2">Uncharacterized protein</fullName>
    </submittedName>
</protein>
<feature type="region of interest" description="Disordered" evidence="1">
    <location>
        <begin position="1"/>
        <end position="51"/>
    </location>
</feature>
<organism evidence="2 3">
    <name type="scientific">Botryosphaeria dothidea</name>
    <dbReference type="NCBI Taxonomy" id="55169"/>
    <lineage>
        <taxon>Eukaryota</taxon>
        <taxon>Fungi</taxon>
        <taxon>Dikarya</taxon>
        <taxon>Ascomycota</taxon>
        <taxon>Pezizomycotina</taxon>
        <taxon>Dothideomycetes</taxon>
        <taxon>Dothideomycetes incertae sedis</taxon>
        <taxon>Botryosphaeriales</taxon>
        <taxon>Botryosphaeriaceae</taxon>
        <taxon>Botryosphaeria</taxon>
    </lineage>
</organism>
<reference evidence="2" key="1">
    <citation type="submission" date="2020-04" db="EMBL/GenBank/DDBJ databases">
        <title>Genome Assembly and Annotation of Botryosphaeria dothidea sdau 11-99, a Latent Pathogen of Apple Fruit Ring Rot in China.</title>
        <authorList>
            <person name="Yu C."/>
            <person name="Diao Y."/>
            <person name="Lu Q."/>
            <person name="Zhao J."/>
            <person name="Cui S."/>
            <person name="Peng C."/>
            <person name="He B."/>
            <person name="Liu H."/>
        </authorList>
    </citation>
    <scope>NUCLEOTIDE SEQUENCE [LARGE SCALE GENOMIC DNA]</scope>
    <source>
        <strain evidence="2">Sdau11-99</strain>
    </source>
</reference>
<name>A0A8H4IN17_9PEZI</name>
<dbReference type="Proteomes" id="UP000572817">
    <property type="component" value="Unassembled WGS sequence"/>
</dbReference>
<evidence type="ECO:0000256" key="1">
    <source>
        <dbReference type="SAM" id="MobiDB-lite"/>
    </source>
</evidence>
<proteinExistence type="predicted"/>
<gene>
    <name evidence="2" type="ORF">GTA08_BOTSDO07642</name>
</gene>
<comment type="caution">
    <text evidence="2">The sequence shown here is derived from an EMBL/GenBank/DDBJ whole genome shotgun (WGS) entry which is preliminary data.</text>
</comment>